<dbReference type="GO" id="GO:0008236">
    <property type="term" value="F:serine-type peptidase activity"/>
    <property type="evidence" value="ECO:0007669"/>
    <property type="project" value="InterPro"/>
</dbReference>
<accession>A0A7X5VJT8</accession>
<dbReference type="GO" id="GO:0006508">
    <property type="term" value="P:proteolysis"/>
    <property type="evidence" value="ECO:0007669"/>
    <property type="project" value="InterPro"/>
</dbReference>
<feature type="domain" description="Peptidase S9 prolyl oligopeptidase catalytic" evidence="1">
    <location>
        <begin position="95"/>
        <end position="227"/>
    </location>
</feature>
<dbReference type="EMBL" id="JAASRO010000001">
    <property type="protein sequence ID" value="NIK62161.1"/>
    <property type="molecule type" value="Genomic_DNA"/>
</dbReference>
<gene>
    <name evidence="2" type="ORF">BJY22_007878</name>
</gene>
<organism evidence="2 3">
    <name type="scientific">Kribbella shirazensis</name>
    <dbReference type="NCBI Taxonomy" id="1105143"/>
    <lineage>
        <taxon>Bacteria</taxon>
        <taxon>Bacillati</taxon>
        <taxon>Actinomycetota</taxon>
        <taxon>Actinomycetes</taxon>
        <taxon>Propionibacteriales</taxon>
        <taxon>Kribbellaceae</taxon>
        <taxon>Kribbella</taxon>
    </lineage>
</organism>
<dbReference type="AlphaFoldDB" id="A0A7X5VJT8"/>
<name>A0A7X5VJT8_9ACTN</name>
<protein>
    <submittedName>
        <fullName evidence="2">Pimeloyl-ACP methyl ester carboxylesterase</fullName>
    </submittedName>
</protein>
<dbReference type="Pfam" id="PF00326">
    <property type="entry name" value="Peptidase_S9"/>
    <property type="match status" value="1"/>
</dbReference>
<dbReference type="SUPFAM" id="SSF53474">
    <property type="entry name" value="alpha/beta-Hydrolases"/>
    <property type="match status" value="1"/>
</dbReference>
<dbReference type="InterPro" id="IPR029058">
    <property type="entry name" value="AB_hydrolase_fold"/>
</dbReference>
<dbReference type="Gene3D" id="3.40.50.1820">
    <property type="entry name" value="alpha/beta hydrolase"/>
    <property type="match status" value="1"/>
</dbReference>
<reference evidence="2 3" key="1">
    <citation type="submission" date="2020-03" db="EMBL/GenBank/DDBJ databases">
        <title>Sequencing the genomes of 1000 actinobacteria strains.</title>
        <authorList>
            <person name="Klenk H.-P."/>
        </authorList>
    </citation>
    <scope>NUCLEOTIDE SEQUENCE [LARGE SCALE GENOMIC DNA]</scope>
    <source>
        <strain evidence="2 3">DSM 45490</strain>
    </source>
</reference>
<sequence>MEREYLMAVPDGPVRGVTVLFHPFGFTPEAVLFGEPAGELLIRPLDGALGPAEAAGQIVVAPRSHGRVLSGISLAWQDHLDATWEIVREVCDRFRTDVVVVGGLSMGGQEALVLAAQHADDVAAVWAVNPVVDLARWHDDIRDGRTSDALLGADETIREEVGGAPSELPHEYTRRSPISYAAALAGTAVRLVWSAADTIIPGQPSYHAHALAENLRALGGDVDERIVTHAPISPTEDPGRYAHEACDTWEHLAWASLVQIT</sequence>
<keyword evidence="3" id="KW-1185">Reference proteome</keyword>
<evidence type="ECO:0000313" key="3">
    <source>
        <dbReference type="Proteomes" id="UP000555407"/>
    </source>
</evidence>
<dbReference type="Proteomes" id="UP000555407">
    <property type="component" value="Unassembled WGS sequence"/>
</dbReference>
<evidence type="ECO:0000313" key="2">
    <source>
        <dbReference type="EMBL" id="NIK62161.1"/>
    </source>
</evidence>
<proteinExistence type="predicted"/>
<dbReference type="RefSeq" id="WP_167217135.1">
    <property type="nucleotide sequence ID" value="NZ_JAASRO010000001.1"/>
</dbReference>
<comment type="caution">
    <text evidence="2">The sequence shown here is derived from an EMBL/GenBank/DDBJ whole genome shotgun (WGS) entry which is preliminary data.</text>
</comment>
<evidence type="ECO:0000259" key="1">
    <source>
        <dbReference type="Pfam" id="PF00326"/>
    </source>
</evidence>
<dbReference type="InterPro" id="IPR001375">
    <property type="entry name" value="Peptidase_S9_cat"/>
</dbReference>